<organism evidence="2 3">
    <name type="scientific">Herbiconiux daphne</name>
    <dbReference type="NCBI Taxonomy" id="2970914"/>
    <lineage>
        <taxon>Bacteria</taxon>
        <taxon>Bacillati</taxon>
        <taxon>Actinomycetota</taxon>
        <taxon>Actinomycetes</taxon>
        <taxon>Micrococcales</taxon>
        <taxon>Microbacteriaceae</taxon>
        <taxon>Herbiconiux</taxon>
    </lineage>
</organism>
<dbReference type="EMBL" id="JANLCJ010000497">
    <property type="protein sequence ID" value="MCS5737201.1"/>
    <property type="molecule type" value="Genomic_DNA"/>
</dbReference>
<evidence type="ECO:0000256" key="1">
    <source>
        <dbReference type="SAM" id="MobiDB-lite"/>
    </source>
</evidence>
<feature type="non-terminal residue" evidence="2">
    <location>
        <position position="1"/>
    </location>
</feature>
<name>A0ABT2HBG6_9MICO</name>
<dbReference type="RefSeq" id="WP_259543531.1">
    <property type="nucleotide sequence ID" value="NZ_JANLCJ010000497.1"/>
</dbReference>
<sequence length="210" mass="23345">HSAELPAGVSDEERQRLKAEAFYIVTGELKSGGSAEKNLRAPKGVTSKTATPDNDPNFAHRRRLENVAPGCLMPFDLDQCPPSLFKRLTTGPAARLTQHSAISYTTYSHTATKPRLRFIIEANRVFAPGEKFDACLRFEFALMRSISATYEEEKSSSRLGCWQYKGKPVLFDRSVYRDVQVCYAGPANGERRLYKGEAVDVDALPQLPDG</sequence>
<accession>A0ABT2HBG6</accession>
<protein>
    <submittedName>
        <fullName evidence="2">Uncharacterized protein</fullName>
    </submittedName>
</protein>
<evidence type="ECO:0000313" key="2">
    <source>
        <dbReference type="EMBL" id="MCS5737201.1"/>
    </source>
</evidence>
<comment type="caution">
    <text evidence="2">The sequence shown here is derived from an EMBL/GenBank/DDBJ whole genome shotgun (WGS) entry which is preliminary data.</text>
</comment>
<feature type="non-terminal residue" evidence="2">
    <location>
        <position position="210"/>
    </location>
</feature>
<reference evidence="2" key="1">
    <citation type="submission" date="2022-08" db="EMBL/GenBank/DDBJ databases">
        <authorList>
            <person name="Deng Y."/>
            <person name="Han X.-F."/>
            <person name="Zhang Y.-Q."/>
        </authorList>
    </citation>
    <scope>NUCLEOTIDE SEQUENCE</scope>
    <source>
        <strain evidence="2">CPCC 203386</strain>
    </source>
</reference>
<proteinExistence type="predicted"/>
<gene>
    <name evidence="2" type="ORF">N1032_26080</name>
</gene>
<keyword evidence="3" id="KW-1185">Reference proteome</keyword>
<feature type="region of interest" description="Disordered" evidence="1">
    <location>
        <begin position="33"/>
        <end position="57"/>
    </location>
</feature>
<evidence type="ECO:0000313" key="3">
    <source>
        <dbReference type="Proteomes" id="UP001165586"/>
    </source>
</evidence>
<dbReference type="Proteomes" id="UP001165586">
    <property type="component" value="Unassembled WGS sequence"/>
</dbReference>